<evidence type="ECO:0000256" key="1">
    <source>
        <dbReference type="SAM" id="MobiDB-lite"/>
    </source>
</evidence>
<comment type="caution">
    <text evidence="2">The sequence shown here is derived from an EMBL/GenBank/DDBJ whole genome shotgun (WGS) entry which is preliminary data.</text>
</comment>
<accession>A0A833VL22</accession>
<dbReference type="Pfam" id="PF05097">
    <property type="entry name" value="DUF688"/>
    <property type="match status" value="1"/>
</dbReference>
<name>A0A833VL22_9POAL</name>
<organism evidence="2 3">
    <name type="scientific">Carex littledalei</name>
    <dbReference type="NCBI Taxonomy" id="544730"/>
    <lineage>
        <taxon>Eukaryota</taxon>
        <taxon>Viridiplantae</taxon>
        <taxon>Streptophyta</taxon>
        <taxon>Embryophyta</taxon>
        <taxon>Tracheophyta</taxon>
        <taxon>Spermatophyta</taxon>
        <taxon>Magnoliopsida</taxon>
        <taxon>Liliopsida</taxon>
        <taxon>Poales</taxon>
        <taxon>Cyperaceae</taxon>
        <taxon>Cyperoideae</taxon>
        <taxon>Cariceae</taxon>
        <taxon>Carex</taxon>
        <taxon>Carex subgen. Euthyceras</taxon>
    </lineage>
</organism>
<dbReference type="PANTHER" id="PTHR33257:SF4">
    <property type="entry name" value="EXPRESSED PROTEIN"/>
    <property type="match status" value="1"/>
</dbReference>
<sequence length="125" mass="13974">MKMQDHNTQDPTRSPLHIKKENKFFARLLSKEISLSTPSFRIYGVAPTSVPFVWESEPGTPKVADSATSIPPITPPPSYQAGHSKARRKDGKKKRGMFNFIASCFHRLGCRKTGARSSKISYLPL</sequence>
<feature type="region of interest" description="Disordered" evidence="1">
    <location>
        <begin position="61"/>
        <end position="92"/>
    </location>
</feature>
<evidence type="ECO:0000313" key="2">
    <source>
        <dbReference type="EMBL" id="KAF3327388.1"/>
    </source>
</evidence>
<dbReference type="EMBL" id="SWLB01000017">
    <property type="protein sequence ID" value="KAF3327388.1"/>
    <property type="molecule type" value="Genomic_DNA"/>
</dbReference>
<dbReference type="Proteomes" id="UP000623129">
    <property type="component" value="Unassembled WGS sequence"/>
</dbReference>
<reference evidence="2" key="1">
    <citation type="submission" date="2020-01" db="EMBL/GenBank/DDBJ databases">
        <title>Genome sequence of Kobresia littledalei, the first chromosome-level genome in the family Cyperaceae.</title>
        <authorList>
            <person name="Qu G."/>
        </authorList>
    </citation>
    <scope>NUCLEOTIDE SEQUENCE</scope>
    <source>
        <strain evidence="2">C.B.Clarke</strain>
        <tissue evidence="2">Leaf</tissue>
    </source>
</reference>
<dbReference type="AlphaFoldDB" id="A0A833VL22"/>
<proteinExistence type="predicted"/>
<dbReference type="PANTHER" id="PTHR33257">
    <property type="entry name" value="OS05G0165500 PROTEIN"/>
    <property type="match status" value="1"/>
</dbReference>
<keyword evidence="3" id="KW-1185">Reference proteome</keyword>
<gene>
    <name evidence="2" type="ORF">FCM35_KLT07506</name>
</gene>
<protein>
    <submittedName>
        <fullName evidence="2">Uncharacterized protein</fullName>
    </submittedName>
</protein>
<dbReference type="OrthoDB" id="691043at2759"/>
<dbReference type="InterPro" id="IPR007789">
    <property type="entry name" value="DUF688"/>
</dbReference>
<evidence type="ECO:0000313" key="3">
    <source>
        <dbReference type="Proteomes" id="UP000623129"/>
    </source>
</evidence>